<sequence length="978" mass="107890">MEIIFGILGRTAIRIGDTFEEDWASPKVQALLATLLAHAGRRVTLDTLTEWAWPEEKPLPRNRAATFHTYATRIRKVLRRLPSPSTLYTGNGGFRLEVDKETIDYHRFRSLAGKARLHAREQRPHEAAECAEQALALWRGRPLDDLISERAQAWRTGIERDEWIPVNAVLFEALLSMGDADQVLAMLNTLPTEYADDIAFARLRMSALHMLSRSSEATTYYFHLRRRLLDEGDEQRADHLRHHHEQLRTRRTGTPPGDPTPTIAPPRQLPMDIPEFVGRADLMRELDRAATTRSGELGAGVVIIDGMPGVGKSALAVHWAHQVRDRFEDGDFFVNLNGFSDTGVVDDSAVVDDLLVALGTPPDESMNPRARELLLSRLMMNRRTLVVLDNARSSDHVRKLISLLNHSLILITSRQRLTSLSTAMGARRIQVPPMPAREGAELLTRRLDSTVELPEEAGRELVARCGGLPLVIAILAEHLVTFRPPEIASVTKHLDLRRLIAELGEDGDGSNSARTFFSWSYEALPAEERRLFRLLGLHPGPNIGIEAAASCGGRTTAAIKRSLGILVGAHLLERPDVLDRYQFHDLLREFATFCAERDESPDRVRAAERRMIGHYLASATAAHHTMYPGHLTPPPLPLEKDVVPVQFVDAAHAQGWASRERTNINSVIHMASAHGHHDHAWRLADTAATFLDRYGQFEDSRSVREIAVKAAAAAGDREAEASSQVGLGMTLGTLGLPTEARRCLDLALRYAEETGNERGQASTLYQLGKLAMTMGAADTAAQLFQRCLDIAQRINDAEALCWTHVDLGNALRVLKDHDNALLHLRQSEFHAQRIADTSAHAKSLAGIGAVYRDQGDHDAALSYCRQALALTEGLPDMAVTAETCVTLAEVSHVRGDTTMAHAYIQQALDVCNESHLIAEEARARTVMGNIASAENDAIGAATSWRHALVHYERLGNTAQSAALQAKIAKAATPLDEGI</sequence>
<keyword evidence="2 4" id="KW-0238">DNA-binding</keyword>
<feature type="region of interest" description="Disordered" evidence="5">
    <location>
        <begin position="241"/>
        <end position="270"/>
    </location>
</feature>
<feature type="domain" description="OmpR/PhoB-type" evidence="6">
    <location>
        <begin position="1"/>
        <end position="98"/>
    </location>
</feature>
<keyword evidence="3" id="KW-0802">TPR repeat</keyword>
<dbReference type="GO" id="GO:0043531">
    <property type="term" value="F:ADP binding"/>
    <property type="evidence" value="ECO:0007669"/>
    <property type="project" value="InterPro"/>
</dbReference>
<reference evidence="7 8" key="1">
    <citation type="submission" date="2020-08" db="EMBL/GenBank/DDBJ databases">
        <title>Genomic Encyclopedia of Type Strains, Phase III (KMG-III): the genomes of soil and plant-associated and newly described type strains.</title>
        <authorList>
            <person name="Whitman W."/>
        </authorList>
    </citation>
    <scope>NUCLEOTIDE SEQUENCE [LARGE SCALE GENOMIC DNA]</scope>
    <source>
        <strain evidence="7 8">CECT 8960</strain>
    </source>
</reference>
<dbReference type="PRINTS" id="PR00364">
    <property type="entry name" value="DISEASERSIST"/>
</dbReference>
<dbReference type="RefSeq" id="WP_184813748.1">
    <property type="nucleotide sequence ID" value="NZ_JACHJQ010000006.1"/>
</dbReference>
<dbReference type="PANTHER" id="PTHR47691">
    <property type="entry name" value="REGULATOR-RELATED"/>
    <property type="match status" value="1"/>
</dbReference>
<accession>A0A7W7QA57</accession>
<dbReference type="GO" id="GO:0003677">
    <property type="term" value="F:DNA binding"/>
    <property type="evidence" value="ECO:0007669"/>
    <property type="project" value="UniProtKB-UniRule"/>
</dbReference>
<dbReference type="InterPro" id="IPR001867">
    <property type="entry name" value="OmpR/PhoB-type_DNA-bd"/>
</dbReference>
<dbReference type="SUPFAM" id="SSF46894">
    <property type="entry name" value="C-terminal effector domain of the bipartite response regulators"/>
    <property type="match status" value="1"/>
</dbReference>
<proteinExistence type="inferred from homology"/>
<dbReference type="PROSITE" id="PS51755">
    <property type="entry name" value="OMPR_PHOB"/>
    <property type="match status" value="1"/>
</dbReference>
<protein>
    <submittedName>
        <fullName evidence="7">Tetratricopeptide (TPR) repeat protein/DNA-binding SARP family transcriptional activator</fullName>
    </submittedName>
</protein>
<feature type="DNA-binding region" description="OmpR/PhoB-type" evidence="4">
    <location>
        <begin position="1"/>
        <end position="98"/>
    </location>
</feature>
<dbReference type="PANTHER" id="PTHR47691:SF3">
    <property type="entry name" value="HTH-TYPE TRANSCRIPTIONAL REGULATOR RV0890C-RELATED"/>
    <property type="match status" value="1"/>
</dbReference>
<organism evidence="7 8">
    <name type="scientific">Actinophytocola algeriensis</name>
    <dbReference type="NCBI Taxonomy" id="1768010"/>
    <lineage>
        <taxon>Bacteria</taxon>
        <taxon>Bacillati</taxon>
        <taxon>Actinomycetota</taxon>
        <taxon>Actinomycetes</taxon>
        <taxon>Pseudonocardiales</taxon>
        <taxon>Pseudonocardiaceae</taxon>
    </lineage>
</organism>
<evidence type="ECO:0000256" key="4">
    <source>
        <dbReference type="PROSITE-ProRule" id="PRU01091"/>
    </source>
</evidence>
<evidence type="ECO:0000256" key="5">
    <source>
        <dbReference type="SAM" id="MobiDB-lite"/>
    </source>
</evidence>
<evidence type="ECO:0000256" key="1">
    <source>
        <dbReference type="ARBA" id="ARBA00005820"/>
    </source>
</evidence>
<dbReference type="InterPro" id="IPR036388">
    <property type="entry name" value="WH-like_DNA-bd_sf"/>
</dbReference>
<dbReference type="SUPFAM" id="SSF48452">
    <property type="entry name" value="TPR-like"/>
    <property type="match status" value="3"/>
</dbReference>
<dbReference type="SMART" id="SM00028">
    <property type="entry name" value="TPR"/>
    <property type="match status" value="7"/>
</dbReference>
<dbReference type="Pfam" id="PF03704">
    <property type="entry name" value="BTAD"/>
    <property type="match status" value="1"/>
</dbReference>
<feature type="compositionally biased region" description="Basic residues" evidence="5">
    <location>
        <begin position="241"/>
        <end position="251"/>
    </location>
</feature>
<dbReference type="Gene3D" id="1.25.40.10">
    <property type="entry name" value="Tetratricopeptide repeat domain"/>
    <property type="match status" value="2"/>
</dbReference>
<dbReference type="SMART" id="SM01043">
    <property type="entry name" value="BTAD"/>
    <property type="match status" value="1"/>
</dbReference>
<evidence type="ECO:0000313" key="7">
    <source>
        <dbReference type="EMBL" id="MBB4909678.1"/>
    </source>
</evidence>
<dbReference type="InterPro" id="IPR011990">
    <property type="entry name" value="TPR-like_helical_dom_sf"/>
</dbReference>
<feature type="compositionally biased region" description="Pro residues" evidence="5">
    <location>
        <begin position="256"/>
        <end position="268"/>
    </location>
</feature>
<dbReference type="EMBL" id="JACHJQ010000006">
    <property type="protein sequence ID" value="MBB4909678.1"/>
    <property type="molecule type" value="Genomic_DNA"/>
</dbReference>
<dbReference type="Pfam" id="PF13424">
    <property type="entry name" value="TPR_12"/>
    <property type="match status" value="2"/>
</dbReference>
<feature type="repeat" description="TPR" evidence="3">
    <location>
        <begin position="841"/>
        <end position="874"/>
    </location>
</feature>
<evidence type="ECO:0000256" key="3">
    <source>
        <dbReference type="PROSITE-ProRule" id="PRU00339"/>
    </source>
</evidence>
<gene>
    <name evidence="7" type="ORF">FHR82_005936</name>
</gene>
<dbReference type="InterPro" id="IPR002182">
    <property type="entry name" value="NB-ARC"/>
</dbReference>
<dbReference type="Proteomes" id="UP000520767">
    <property type="component" value="Unassembled WGS sequence"/>
</dbReference>
<name>A0A7W7QA57_9PSEU</name>
<comment type="caution">
    <text evidence="7">The sequence shown here is derived from an EMBL/GenBank/DDBJ whole genome shotgun (WGS) entry which is preliminary data.</text>
</comment>
<dbReference type="SUPFAM" id="SSF52540">
    <property type="entry name" value="P-loop containing nucleoside triphosphate hydrolases"/>
    <property type="match status" value="1"/>
</dbReference>
<dbReference type="InterPro" id="IPR027417">
    <property type="entry name" value="P-loop_NTPase"/>
</dbReference>
<evidence type="ECO:0000256" key="2">
    <source>
        <dbReference type="ARBA" id="ARBA00023125"/>
    </source>
</evidence>
<dbReference type="GO" id="GO:0006355">
    <property type="term" value="P:regulation of DNA-templated transcription"/>
    <property type="evidence" value="ECO:0007669"/>
    <property type="project" value="InterPro"/>
</dbReference>
<dbReference type="InterPro" id="IPR019734">
    <property type="entry name" value="TPR_rpt"/>
</dbReference>
<dbReference type="InterPro" id="IPR016032">
    <property type="entry name" value="Sig_transdc_resp-reg_C-effctor"/>
</dbReference>
<dbReference type="GO" id="GO:0000160">
    <property type="term" value="P:phosphorelay signal transduction system"/>
    <property type="evidence" value="ECO:0007669"/>
    <property type="project" value="InterPro"/>
</dbReference>
<dbReference type="AlphaFoldDB" id="A0A7W7QA57"/>
<dbReference type="InterPro" id="IPR005158">
    <property type="entry name" value="BTAD"/>
</dbReference>
<evidence type="ECO:0000313" key="8">
    <source>
        <dbReference type="Proteomes" id="UP000520767"/>
    </source>
</evidence>
<dbReference type="PROSITE" id="PS50005">
    <property type="entry name" value="TPR"/>
    <property type="match status" value="1"/>
</dbReference>
<dbReference type="Gene3D" id="1.10.10.10">
    <property type="entry name" value="Winged helix-like DNA-binding domain superfamily/Winged helix DNA-binding domain"/>
    <property type="match status" value="1"/>
</dbReference>
<dbReference type="Gene3D" id="3.40.50.300">
    <property type="entry name" value="P-loop containing nucleotide triphosphate hydrolases"/>
    <property type="match status" value="1"/>
</dbReference>
<comment type="similarity">
    <text evidence="1">Belongs to the AfsR/DnrI/RedD regulatory family.</text>
</comment>
<evidence type="ECO:0000259" key="6">
    <source>
        <dbReference type="PROSITE" id="PS51755"/>
    </source>
</evidence>
<keyword evidence="8" id="KW-1185">Reference proteome</keyword>
<dbReference type="Pfam" id="PF00931">
    <property type="entry name" value="NB-ARC"/>
    <property type="match status" value="1"/>
</dbReference>